<reference evidence="1 2" key="1">
    <citation type="submission" date="2007-03" db="EMBL/GenBank/DDBJ databases">
        <authorList>
            <person name="Stal L."/>
            <person name="Ferriera S."/>
            <person name="Johnson J."/>
            <person name="Kravitz S."/>
            <person name="Beeson K."/>
            <person name="Sutton G."/>
            <person name="Rogers Y.-H."/>
            <person name="Friedman R."/>
            <person name="Frazier M."/>
            <person name="Venter J.C."/>
        </authorList>
    </citation>
    <scope>NUCLEOTIDE SEQUENCE [LARGE SCALE GENOMIC DNA]</scope>
    <source>
        <strain evidence="1 2">CCY0110</strain>
    </source>
</reference>
<evidence type="ECO:0000313" key="2">
    <source>
        <dbReference type="Proteomes" id="UP000003781"/>
    </source>
</evidence>
<evidence type="ECO:0000313" key="1">
    <source>
        <dbReference type="EMBL" id="EAZ87934.1"/>
    </source>
</evidence>
<dbReference type="AlphaFoldDB" id="A3J010"/>
<feature type="non-terminal residue" evidence="1">
    <location>
        <position position="91"/>
    </location>
</feature>
<dbReference type="Proteomes" id="UP000003781">
    <property type="component" value="Unassembled WGS sequence"/>
</dbReference>
<proteinExistence type="predicted"/>
<comment type="caution">
    <text evidence="1">The sequence shown here is derived from an EMBL/GenBank/DDBJ whole genome shotgun (WGS) entry which is preliminary data.</text>
</comment>
<gene>
    <name evidence="1" type="ORF">CY0110_00820</name>
</gene>
<keyword evidence="2" id="KW-1185">Reference proteome</keyword>
<organism evidence="1 2">
    <name type="scientific">Crocosphaera chwakensis CCY0110</name>
    <dbReference type="NCBI Taxonomy" id="391612"/>
    <lineage>
        <taxon>Bacteria</taxon>
        <taxon>Bacillati</taxon>
        <taxon>Cyanobacteriota</taxon>
        <taxon>Cyanophyceae</taxon>
        <taxon>Oscillatoriophycideae</taxon>
        <taxon>Chroococcales</taxon>
        <taxon>Aphanothecaceae</taxon>
        <taxon>Crocosphaera</taxon>
        <taxon>Crocosphaera chwakensis</taxon>
    </lineage>
</organism>
<sequence length="91" mass="10549">MKIKFLIDENLSPRLKIAVGRLKPEIDILRIGDPNTPTLGTLDPDVLQYLGLSQRLLVTDNRTSMPGHLEEYWLQNQQMWGLFWVRPTTTM</sequence>
<accession>A3J010</accession>
<dbReference type="RefSeq" id="WP_008278976.1">
    <property type="nucleotide sequence ID" value="NZ_AAXW01000140.1"/>
</dbReference>
<dbReference type="OrthoDB" id="426903at2"/>
<dbReference type="EMBL" id="AAXW01000140">
    <property type="protein sequence ID" value="EAZ87934.1"/>
    <property type="molecule type" value="Genomic_DNA"/>
</dbReference>
<name>A3J010_9CHRO</name>
<protein>
    <submittedName>
        <fullName evidence="1">Uncharacterized protein</fullName>
    </submittedName>
</protein>
<dbReference type="eggNOG" id="COG4634">
    <property type="taxonomic scope" value="Bacteria"/>
</dbReference>